<dbReference type="Pfam" id="PF22295">
    <property type="entry name" value="DUF6967"/>
    <property type="match status" value="1"/>
</dbReference>
<dbReference type="Proteomes" id="UP001209755">
    <property type="component" value="Unassembled WGS sequence"/>
</dbReference>
<evidence type="ECO:0000313" key="2">
    <source>
        <dbReference type="Proteomes" id="UP001209755"/>
    </source>
</evidence>
<sequence>MSSEDITQLEKIAAPYGREVTLKEVTFDSGMTLLRVTIREGKRITSVDIDAETASRWAGAMQGWADRAEGA</sequence>
<dbReference type="GO" id="GO:0003677">
    <property type="term" value="F:DNA binding"/>
    <property type="evidence" value="ECO:0007669"/>
    <property type="project" value="UniProtKB-KW"/>
</dbReference>
<dbReference type="EMBL" id="JAOQNS010000002">
    <property type="protein sequence ID" value="MCW2306297.1"/>
    <property type="molecule type" value="Genomic_DNA"/>
</dbReference>
<dbReference type="RefSeq" id="WP_264599972.1">
    <property type="nucleotide sequence ID" value="NZ_JAOQNS010000002.1"/>
</dbReference>
<evidence type="ECO:0000313" key="1">
    <source>
        <dbReference type="EMBL" id="MCW2306297.1"/>
    </source>
</evidence>
<gene>
    <name evidence="1" type="ORF">M2319_000616</name>
</gene>
<comment type="caution">
    <text evidence="1">The sequence shown here is derived from an EMBL/GenBank/DDBJ whole genome shotgun (WGS) entry which is preliminary data.</text>
</comment>
<proteinExistence type="predicted"/>
<organism evidence="1 2">
    <name type="scientific">Rhodobium gokarnense</name>
    <dbReference type="NCBI Taxonomy" id="364296"/>
    <lineage>
        <taxon>Bacteria</taxon>
        <taxon>Pseudomonadati</taxon>
        <taxon>Pseudomonadota</taxon>
        <taxon>Alphaproteobacteria</taxon>
        <taxon>Hyphomicrobiales</taxon>
        <taxon>Rhodobiaceae</taxon>
        <taxon>Rhodobium</taxon>
    </lineage>
</organism>
<accession>A0ABT3H7B9</accession>
<name>A0ABT3H7B9_9HYPH</name>
<protein>
    <submittedName>
        <fullName evidence="1">DNA-binding protein YbaB</fullName>
    </submittedName>
</protein>
<keyword evidence="2" id="KW-1185">Reference proteome</keyword>
<reference evidence="2" key="1">
    <citation type="submission" date="2023-07" db="EMBL/GenBank/DDBJ databases">
        <title>Genome sequencing of Purple Non-Sulfur Bacteria from various extreme environments.</title>
        <authorList>
            <person name="Mayer M."/>
        </authorList>
    </citation>
    <scope>NUCLEOTIDE SEQUENCE [LARGE SCALE GENOMIC DNA]</scope>
    <source>
        <strain evidence="2">DSM 17935</strain>
    </source>
</reference>
<dbReference type="InterPro" id="IPR054240">
    <property type="entry name" value="DUF6967"/>
</dbReference>
<keyword evidence="1" id="KW-0238">DNA-binding</keyword>